<organism evidence="1 2">
    <name type="scientific">Sinocyclocheilus grahami</name>
    <name type="common">Dianchi golden-line fish</name>
    <name type="synonym">Barbus grahami</name>
    <dbReference type="NCBI Taxonomy" id="75366"/>
    <lineage>
        <taxon>Eukaryota</taxon>
        <taxon>Metazoa</taxon>
        <taxon>Chordata</taxon>
        <taxon>Craniata</taxon>
        <taxon>Vertebrata</taxon>
        <taxon>Euteleostomi</taxon>
        <taxon>Actinopterygii</taxon>
        <taxon>Neopterygii</taxon>
        <taxon>Teleostei</taxon>
        <taxon>Ostariophysi</taxon>
        <taxon>Cypriniformes</taxon>
        <taxon>Cyprinidae</taxon>
        <taxon>Cyprininae</taxon>
        <taxon>Sinocyclocheilus</taxon>
    </lineage>
</organism>
<name>A0A672LWP7_SINGR</name>
<dbReference type="Proteomes" id="UP000472262">
    <property type="component" value="Unassembled WGS sequence"/>
</dbReference>
<reference evidence="1" key="1">
    <citation type="submission" date="2025-08" db="UniProtKB">
        <authorList>
            <consortium name="Ensembl"/>
        </authorList>
    </citation>
    <scope>IDENTIFICATION</scope>
</reference>
<reference evidence="1" key="2">
    <citation type="submission" date="2025-09" db="UniProtKB">
        <authorList>
            <consortium name="Ensembl"/>
        </authorList>
    </citation>
    <scope>IDENTIFICATION</scope>
</reference>
<evidence type="ECO:0000313" key="2">
    <source>
        <dbReference type="Proteomes" id="UP000472262"/>
    </source>
</evidence>
<sequence length="497" mass="56166">GLGTNGRDPLKKYAVACDTSKTVLDALNTNKIFRKIQKDNKEKEMVIQRSKGAVPRAAVKTDFPCCLIESHELLDISFIKNHGNVATKKKTTGRLSFSNESKSLVIFYIKTKGGKKVTRLMKNNELKKKVEDVCVYAFKEDKLNAALRRDGRFINAIFKKQCALYNLESETKYEMSKTVDNLDENHFEIIVISDKNQNTMKSTNPATNSPKIIPHSKEILAILRAQFKDLLETLKQRENLKNKSDIQKFYRAEYDKCVQSFLEVKKVKQLMRLSDSVCQIRVEGSTFTAVFGYEDLEAKETKCVPVKEHLAAYHHGKTNTGPYLDFALLELKDADEIADCPGLLRRYIHGPPPNCGGICIVGHPGEGVKKMDPCFIIGKENLQEAADKHISENVNFIHVMTQQSLAEKWEMHDNQIIYNSCFFHGSSGSPVFDEDGYLIGVHTGGYANVQLFILIIGYEFLFSLLICSLCNVHSVSLCSNQKTNYIFVRSDSIIVFV</sequence>
<dbReference type="InterPro" id="IPR009003">
    <property type="entry name" value="Peptidase_S1_PA"/>
</dbReference>
<dbReference type="Gene3D" id="2.40.10.10">
    <property type="entry name" value="Trypsin-like serine proteases"/>
    <property type="match status" value="1"/>
</dbReference>
<dbReference type="GO" id="GO:0006260">
    <property type="term" value="P:DNA replication"/>
    <property type="evidence" value="ECO:0007669"/>
    <property type="project" value="TreeGrafter"/>
</dbReference>
<dbReference type="AlphaFoldDB" id="A0A672LWP7"/>
<dbReference type="SUPFAM" id="SSF50494">
    <property type="entry name" value="Trypsin-like serine proteases"/>
    <property type="match status" value="1"/>
</dbReference>
<evidence type="ECO:0000313" key="1">
    <source>
        <dbReference type="Ensembl" id="ENSSGRP00000028483.1"/>
    </source>
</evidence>
<dbReference type="PANTHER" id="PTHR14389">
    <property type="entry name" value="SI:CH1073-475A24.1"/>
    <property type="match status" value="1"/>
</dbReference>
<dbReference type="InterPro" id="IPR043504">
    <property type="entry name" value="Peptidase_S1_PA_chymotrypsin"/>
</dbReference>
<dbReference type="Ensembl" id="ENSSGRT00000030625.1">
    <property type="protein sequence ID" value="ENSSGRP00000028483.1"/>
    <property type="gene ID" value="ENSSGRG00000016268.1"/>
</dbReference>
<accession>A0A672LWP7</accession>
<dbReference type="GO" id="GO:0000785">
    <property type="term" value="C:chromatin"/>
    <property type="evidence" value="ECO:0007669"/>
    <property type="project" value="TreeGrafter"/>
</dbReference>
<protein>
    <submittedName>
        <fullName evidence="1">Uncharacterized protein</fullName>
    </submittedName>
</protein>
<proteinExistence type="predicted"/>
<dbReference type="GO" id="GO:0005634">
    <property type="term" value="C:nucleus"/>
    <property type="evidence" value="ECO:0007669"/>
    <property type="project" value="TreeGrafter"/>
</dbReference>
<dbReference type="Pfam" id="PF13365">
    <property type="entry name" value="Trypsin_2"/>
    <property type="match status" value="1"/>
</dbReference>
<keyword evidence="2" id="KW-1185">Reference proteome</keyword>
<dbReference type="PANTHER" id="PTHR14389:SF3">
    <property type="entry name" value="PROTEIN FAM111A-LIKE"/>
    <property type="match status" value="1"/>
</dbReference>